<organism evidence="4 5">
    <name type="scientific">Candidatus Roizmanbacteria bacterium RIFCSPLOWO2_01_FULL_45_11</name>
    <dbReference type="NCBI Taxonomy" id="1802070"/>
    <lineage>
        <taxon>Bacteria</taxon>
        <taxon>Candidatus Roizmaniibacteriota</taxon>
    </lineage>
</organism>
<evidence type="ECO:0000313" key="5">
    <source>
        <dbReference type="Proteomes" id="UP000178486"/>
    </source>
</evidence>
<dbReference type="SUPFAM" id="SSF52172">
    <property type="entry name" value="CheY-like"/>
    <property type="match status" value="1"/>
</dbReference>
<dbReference type="PANTHER" id="PTHR44591">
    <property type="entry name" value="STRESS RESPONSE REGULATOR PROTEIN 1"/>
    <property type="match status" value="1"/>
</dbReference>
<sequence>MGKILIVDDDEVTAKLYVNKLESEGFEVTYVTDGNEALNVIKNKFDLIVLDVMIPKIDGLTLLQKIKTGVNKPTPVLVHTNLLSENVKKQAISLGASDVLFKVDFTPFTFIDTIKKYLT</sequence>
<evidence type="ECO:0000256" key="1">
    <source>
        <dbReference type="ARBA" id="ARBA00022553"/>
    </source>
</evidence>
<evidence type="ECO:0000313" key="4">
    <source>
        <dbReference type="EMBL" id="OGK53910.1"/>
    </source>
</evidence>
<gene>
    <name evidence="4" type="ORF">A3B56_02105</name>
</gene>
<dbReference type="Gene3D" id="3.40.50.2300">
    <property type="match status" value="1"/>
</dbReference>
<evidence type="ECO:0000256" key="2">
    <source>
        <dbReference type="PROSITE-ProRule" id="PRU00169"/>
    </source>
</evidence>
<accession>A0A1F7JE71</accession>
<feature type="domain" description="Response regulatory" evidence="3">
    <location>
        <begin position="3"/>
        <end position="118"/>
    </location>
</feature>
<dbReference type="InterPro" id="IPR050595">
    <property type="entry name" value="Bact_response_regulator"/>
</dbReference>
<dbReference type="Pfam" id="PF00072">
    <property type="entry name" value="Response_reg"/>
    <property type="match status" value="1"/>
</dbReference>
<dbReference type="GO" id="GO:0000160">
    <property type="term" value="P:phosphorelay signal transduction system"/>
    <property type="evidence" value="ECO:0007669"/>
    <property type="project" value="InterPro"/>
</dbReference>
<dbReference type="CDD" id="cd17574">
    <property type="entry name" value="REC_OmpR"/>
    <property type="match status" value="1"/>
</dbReference>
<dbReference type="AlphaFoldDB" id="A0A1F7JE71"/>
<feature type="modified residue" description="4-aspartylphosphate" evidence="2">
    <location>
        <position position="51"/>
    </location>
</feature>
<protein>
    <recommendedName>
        <fullName evidence="3">Response regulatory domain-containing protein</fullName>
    </recommendedName>
</protein>
<reference evidence="4 5" key="1">
    <citation type="journal article" date="2016" name="Nat. Commun.">
        <title>Thousands of microbial genomes shed light on interconnected biogeochemical processes in an aquifer system.</title>
        <authorList>
            <person name="Anantharaman K."/>
            <person name="Brown C.T."/>
            <person name="Hug L.A."/>
            <person name="Sharon I."/>
            <person name="Castelle C.J."/>
            <person name="Probst A.J."/>
            <person name="Thomas B.C."/>
            <person name="Singh A."/>
            <person name="Wilkins M.J."/>
            <person name="Karaoz U."/>
            <person name="Brodie E.L."/>
            <person name="Williams K.H."/>
            <person name="Hubbard S.S."/>
            <person name="Banfield J.F."/>
        </authorList>
    </citation>
    <scope>NUCLEOTIDE SEQUENCE [LARGE SCALE GENOMIC DNA]</scope>
</reference>
<comment type="caution">
    <text evidence="4">The sequence shown here is derived from an EMBL/GenBank/DDBJ whole genome shotgun (WGS) entry which is preliminary data.</text>
</comment>
<dbReference type="InterPro" id="IPR011006">
    <property type="entry name" value="CheY-like_superfamily"/>
</dbReference>
<dbReference type="EMBL" id="MGAU01000045">
    <property type="protein sequence ID" value="OGK53910.1"/>
    <property type="molecule type" value="Genomic_DNA"/>
</dbReference>
<keyword evidence="1 2" id="KW-0597">Phosphoprotein</keyword>
<dbReference type="PANTHER" id="PTHR44591:SF3">
    <property type="entry name" value="RESPONSE REGULATORY DOMAIN-CONTAINING PROTEIN"/>
    <property type="match status" value="1"/>
</dbReference>
<dbReference type="InterPro" id="IPR001789">
    <property type="entry name" value="Sig_transdc_resp-reg_receiver"/>
</dbReference>
<dbReference type="Proteomes" id="UP000178486">
    <property type="component" value="Unassembled WGS sequence"/>
</dbReference>
<dbReference type="PROSITE" id="PS50110">
    <property type="entry name" value="RESPONSE_REGULATORY"/>
    <property type="match status" value="1"/>
</dbReference>
<name>A0A1F7JE71_9BACT</name>
<evidence type="ECO:0000259" key="3">
    <source>
        <dbReference type="PROSITE" id="PS50110"/>
    </source>
</evidence>
<proteinExistence type="predicted"/>
<dbReference type="SMART" id="SM00448">
    <property type="entry name" value="REC"/>
    <property type="match status" value="1"/>
</dbReference>